<dbReference type="PANTHER" id="PTHR34819">
    <property type="entry name" value="LARGE CYSTEINE-RICH PERIPLASMIC PROTEIN OMCB"/>
    <property type="match status" value="1"/>
</dbReference>
<dbReference type="Pfam" id="PF01345">
    <property type="entry name" value="DUF11"/>
    <property type="match status" value="2"/>
</dbReference>
<feature type="domain" description="DUF11" evidence="2">
    <location>
        <begin position="187"/>
        <end position="293"/>
    </location>
</feature>
<gene>
    <name evidence="3" type="ORF">VVD49_04245</name>
</gene>
<dbReference type="NCBIfam" id="TIGR01451">
    <property type="entry name" value="B_ant_repeat"/>
    <property type="match status" value="2"/>
</dbReference>
<dbReference type="InterPro" id="IPR001434">
    <property type="entry name" value="OmcB-like_DUF11"/>
</dbReference>
<proteinExistence type="predicted"/>
<evidence type="ECO:0000259" key="2">
    <source>
        <dbReference type="Pfam" id="PF01345"/>
    </source>
</evidence>
<dbReference type="InterPro" id="IPR051172">
    <property type="entry name" value="Chlamydia_OmcB"/>
</dbReference>
<dbReference type="RefSeq" id="WP_327597884.1">
    <property type="nucleotide sequence ID" value="NZ_JAYXHS010000001.1"/>
</dbReference>
<feature type="chain" id="PRO_5047141530" description="DUF11 domain-containing protein" evidence="1">
    <location>
        <begin position="21"/>
        <end position="862"/>
    </location>
</feature>
<dbReference type="EMBL" id="JAYXHS010000001">
    <property type="protein sequence ID" value="MEC5384918.1"/>
    <property type="molecule type" value="Genomic_DNA"/>
</dbReference>
<evidence type="ECO:0000256" key="1">
    <source>
        <dbReference type="SAM" id="SignalP"/>
    </source>
</evidence>
<name>A0ABU6JZ25_9RHOO</name>
<keyword evidence="1" id="KW-0732">Signal</keyword>
<dbReference type="Proteomes" id="UP001331561">
    <property type="component" value="Unassembled WGS sequence"/>
</dbReference>
<sequence length="862" mass="84478">MCAILLVLALCLMALPFADAAPVAGTSIGNQASATYSDSSATVRTVTSNSVVTIVQQVASLTLGSNGAKQVSLGGLVTYPHTVTNTGNGNDSFNLSTSNSGTFSFLTVTIYADVNGDGVPDSTTPITSTGSIAPGGTFNFVVVGVVPPTAVAGNTNSLVVTAASALTPAVTASNTDTTTVSGNAVINVTKSIDLAAGLAGSGPRTFTLTYTNTGNSTATNLTLTDVIPSGMTYVGGSGRWSGSGATVLTDANSADNQSGIVYDYAITLATRVTAVIASVPAGASGTLSFQVNINGGLAPGANPATLNTAQFSYNDGAGVIPAASTNAVQFVVTSVGAVSVTGATVASATQGSTVSFSNLVTNTGNGSDSFDITLGTSTFPTGTTFVLYRADGVTPLVDSNGNGIPDTGPLAAGTSVTVVLKAILPAGVSGVGPFSIPKIATSRLDPTKTASGNDILTAISANTVDITNNAPSGVGALGVGAGPEVTAVATNTVVPGATTRFTLYASNGSTTADTFNLQASTSSSFASVTLPTGWSVVFRDLNGAVITNSGVVNAGGNALVYADVTVPVGSSASTTDLYFRALSPVSGAADTVHNAVIISGLRGITLTPNNSGQAYPGGSVVYRHTLTNSGNVVEGNGTTGQVSFAVSNTAPGFAATIYWDKNNNGALDASDPIVTSTADFTGGTGGASTAAGLDPGESAVVFVKVLAAASATPGTVDTATLVATVSGTISGVSPPSAVSATDSTAVIPGQLRLDKLQALDAACDGTADTAFSNVNITTGALPGACIRYQITATNAGVADVTGVIVSDATPANTTYHATIAAATSQGSISAPSGGTAGTIQATVGTMTPGQVVVVSFGVRINP</sequence>
<dbReference type="InterPro" id="IPR047589">
    <property type="entry name" value="DUF11_rpt"/>
</dbReference>
<feature type="signal peptide" evidence="1">
    <location>
        <begin position="1"/>
        <end position="20"/>
    </location>
</feature>
<accession>A0ABU6JZ25</accession>
<evidence type="ECO:0000313" key="4">
    <source>
        <dbReference type="Proteomes" id="UP001331561"/>
    </source>
</evidence>
<comment type="caution">
    <text evidence="3">The sequence shown here is derived from an EMBL/GenBank/DDBJ whole genome shotgun (WGS) entry which is preliminary data.</text>
</comment>
<organism evidence="3 4">
    <name type="scientific">Uliginosibacterium silvisoli</name>
    <dbReference type="NCBI Taxonomy" id="3114758"/>
    <lineage>
        <taxon>Bacteria</taxon>
        <taxon>Pseudomonadati</taxon>
        <taxon>Pseudomonadota</taxon>
        <taxon>Betaproteobacteria</taxon>
        <taxon>Rhodocyclales</taxon>
        <taxon>Zoogloeaceae</taxon>
        <taxon>Uliginosibacterium</taxon>
    </lineage>
</organism>
<reference evidence="3 4" key="1">
    <citation type="submission" date="2024-01" db="EMBL/GenBank/DDBJ databases">
        <title>Uliginosibacterium soil sp. nov.</title>
        <authorList>
            <person name="Lv Y."/>
        </authorList>
    </citation>
    <scope>NUCLEOTIDE SEQUENCE [LARGE SCALE GENOMIC DNA]</scope>
    <source>
        <strain evidence="3 4">H3</strain>
    </source>
</reference>
<feature type="domain" description="DUF11" evidence="2">
    <location>
        <begin position="782"/>
        <end position="859"/>
    </location>
</feature>
<keyword evidence="4" id="KW-1185">Reference proteome</keyword>
<protein>
    <recommendedName>
        <fullName evidence="2">DUF11 domain-containing protein</fullName>
    </recommendedName>
</protein>
<evidence type="ECO:0000313" key="3">
    <source>
        <dbReference type="EMBL" id="MEC5384918.1"/>
    </source>
</evidence>
<dbReference type="Gene3D" id="2.60.40.740">
    <property type="match status" value="1"/>
</dbReference>
<dbReference type="PANTHER" id="PTHR34819:SF3">
    <property type="entry name" value="CELL SURFACE PROTEIN"/>
    <property type="match status" value="1"/>
</dbReference>